<sequence>MMFILFYSFCKTGREALDLAMKETIRTNETINNHIVKNFTNSFNQKLTLNRSICNTSDYFSNVDVLDLRQLDFTQLRIVSWILYTLLVKSKAFKSKIRRIVKSREMRREIYSLNNFYMYVNSFIKNLEQDDDEEYPYLLLKSLAFKCYKLIYLLSYIELDTTFSKELIEIMKTKVNIRTKNHCPWKITKIYNKKTYDYLIGKLESVVYKDLK</sequence>
<protein>
    <submittedName>
        <fullName evidence="1">Uncharacterized protein</fullName>
    </submittedName>
</protein>
<accession>A0AAX4J9U8</accession>
<gene>
    <name evidence="1" type="ORF">VNE69_02261</name>
</gene>
<dbReference type="AlphaFoldDB" id="A0AAX4J9U8"/>
<organism evidence="1 2">
    <name type="scientific">Vairimorpha necatrix</name>
    <dbReference type="NCBI Taxonomy" id="6039"/>
    <lineage>
        <taxon>Eukaryota</taxon>
        <taxon>Fungi</taxon>
        <taxon>Fungi incertae sedis</taxon>
        <taxon>Microsporidia</taxon>
        <taxon>Nosematidae</taxon>
        <taxon>Vairimorpha</taxon>
    </lineage>
</organism>
<keyword evidence="2" id="KW-1185">Reference proteome</keyword>
<dbReference type="Proteomes" id="UP001334084">
    <property type="component" value="Chromosome 2"/>
</dbReference>
<proteinExistence type="predicted"/>
<evidence type="ECO:0000313" key="2">
    <source>
        <dbReference type="Proteomes" id="UP001334084"/>
    </source>
</evidence>
<name>A0AAX4J9U8_9MICR</name>
<dbReference type="GeneID" id="90540551"/>
<dbReference type="EMBL" id="CP142727">
    <property type="protein sequence ID" value="WUR02742.1"/>
    <property type="molecule type" value="Genomic_DNA"/>
</dbReference>
<reference evidence="1" key="1">
    <citation type="journal article" date="2024" name="BMC Genomics">
        <title>Functional annotation of a divergent genome using sequence and structure-based similarity.</title>
        <authorList>
            <person name="Svedberg D."/>
            <person name="Winiger R.R."/>
            <person name="Berg A."/>
            <person name="Sharma H."/>
            <person name="Tellgren-Roth C."/>
            <person name="Debrunner-Vossbrinck B.A."/>
            <person name="Vossbrinck C.R."/>
            <person name="Barandun J."/>
        </authorList>
    </citation>
    <scope>NUCLEOTIDE SEQUENCE</scope>
    <source>
        <strain evidence="1">Illinois isolate</strain>
    </source>
</reference>
<evidence type="ECO:0000313" key="1">
    <source>
        <dbReference type="EMBL" id="WUR02742.1"/>
    </source>
</evidence>
<dbReference type="RefSeq" id="XP_065328887.1">
    <property type="nucleotide sequence ID" value="XM_065472815.1"/>
</dbReference>
<dbReference type="KEGG" id="vnx:VNE69_02261"/>